<proteinExistence type="predicted"/>
<gene>
    <name evidence="1" type="ORF">VBApiPXC38_03</name>
</gene>
<dbReference type="EMBL" id="MN508356">
    <property type="protein sequence ID" value="QFR59690.1"/>
    <property type="molecule type" value="Genomic_DNA"/>
</dbReference>
<dbReference type="Gene3D" id="3.30.420.240">
    <property type="match status" value="1"/>
</dbReference>
<keyword evidence="2" id="KW-1185">Reference proteome</keyword>
<organism evidence="1 2">
    <name type="scientific">Acinetobacter phage VB_ApiP_XC38</name>
    <dbReference type="NCBI Taxonomy" id="2655002"/>
    <lineage>
        <taxon>Viruses</taxon>
        <taxon>Duplodnaviria</taxon>
        <taxon>Heunggongvirae</taxon>
        <taxon>Uroviricota</taxon>
        <taxon>Caudoviricetes</taxon>
        <taxon>Schitoviridae</taxon>
        <taxon>Exceevirus</taxon>
        <taxon>Exceevirus Xc38</taxon>
    </lineage>
</organism>
<evidence type="ECO:0000313" key="1">
    <source>
        <dbReference type="EMBL" id="QFR59690.1"/>
    </source>
</evidence>
<accession>A0A5P8PQY4</accession>
<reference evidence="1 2" key="1">
    <citation type="submission" date="2019-09" db="EMBL/GenBank/DDBJ databases">
        <title>The characteristics and genome analysis of VB_ApiP_XC38, a novel N4-like phage Infecting Acinetobacter pittii.</title>
        <authorList>
            <person name="Cheng M."/>
        </authorList>
    </citation>
    <scope>NUCLEOTIDE SEQUENCE [LARGE SCALE GENOMIC DNA]</scope>
</reference>
<dbReference type="Proteomes" id="UP000326537">
    <property type="component" value="Segment"/>
</dbReference>
<name>A0A5P8PQY4_9CAUD</name>
<sequence>MLANPELLLEDDDNTFTDDLGLEVKTVEEWLNTVSYAPDPNYVPSKFATMFVNFIKLVNGGQGEENVTPTLHLKMLDQIDQPNSRKIANMVHRGAAKTTVLGEYLILYLATFGELPTFGRVDFALYVSDSIDNGVKNMRKNLEYRWENSDFLKKYVPMAKFTDIHWHFKNKEGKEFIVKGYGAKTGVRGTKANGKRPQLAILDDLVSDEDARSKTMIAAIEDTVHKAIDHAMHPTRSKIIWSGTPFNASDPLYKALESGAWAVNCYPVCERFPCTRAEFRGSWEDRFTYDYVKRKYLEAMKSGTIHTFNQELMLRIMSDEDRLVHDGDINWYKRGDVLKEMHKYNFYITTDYATTEDQSGDFAFTSVWAVNSSGHKFWVDGVCARQSMDKNVDDLFRFAQRYKPMSVGIEVTGQQEGFISWIRAEMGRRKVYFNLASSGNSSRAGIRPNTNKLQRFMTVVPWFKLGEMFFPEECRNDPTMIEMMEELKLASANGLKSKHDDAIDTISMLGLMNILLPGEEAPMQYNESSGVFEAYVSHDEVTTFSTYTV</sequence>
<evidence type="ECO:0000313" key="2">
    <source>
        <dbReference type="Proteomes" id="UP000326537"/>
    </source>
</evidence>
<protein>
    <submittedName>
        <fullName evidence="1">Terminase large subunit</fullName>
    </submittedName>
</protein>